<feature type="region of interest" description="Disordered" evidence="3">
    <location>
        <begin position="15"/>
        <end position="77"/>
    </location>
</feature>
<dbReference type="PROSITE" id="PS50102">
    <property type="entry name" value="RRM"/>
    <property type="match status" value="1"/>
</dbReference>
<dbReference type="Proteomes" id="UP000054560">
    <property type="component" value="Unassembled WGS sequence"/>
</dbReference>
<dbReference type="GO" id="GO:0003723">
    <property type="term" value="F:RNA binding"/>
    <property type="evidence" value="ECO:0007669"/>
    <property type="project" value="UniProtKB-UniRule"/>
</dbReference>
<proteinExistence type="predicted"/>
<evidence type="ECO:0000256" key="2">
    <source>
        <dbReference type="PROSITE-ProRule" id="PRU00176"/>
    </source>
</evidence>
<evidence type="ECO:0000256" key="3">
    <source>
        <dbReference type="SAM" id="MobiDB-lite"/>
    </source>
</evidence>
<dbReference type="Pfam" id="PF00076">
    <property type="entry name" value="RRM_1"/>
    <property type="match status" value="1"/>
</dbReference>
<dbReference type="InterPro" id="IPR000504">
    <property type="entry name" value="RRM_dom"/>
</dbReference>
<dbReference type="STRING" id="667725.A0A0L0GDK5"/>
<dbReference type="eggNOG" id="KOG0118">
    <property type="taxonomic scope" value="Eukaryota"/>
</dbReference>
<feature type="region of interest" description="Disordered" evidence="3">
    <location>
        <begin position="158"/>
        <end position="366"/>
    </location>
</feature>
<feature type="compositionally biased region" description="Gly residues" evidence="3">
    <location>
        <begin position="203"/>
        <end position="218"/>
    </location>
</feature>
<dbReference type="EMBL" id="KQ241624">
    <property type="protein sequence ID" value="KNC87077.1"/>
    <property type="molecule type" value="Genomic_DNA"/>
</dbReference>
<evidence type="ECO:0000259" key="4">
    <source>
        <dbReference type="PROSITE" id="PS50102"/>
    </source>
</evidence>
<feature type="compositionally biased region" description="Basic and acidic residues" evidence="3">
    <location>
        <begin position="184"/>
        <end position="202"/>
    </location>
</feature>
<organism evidence="5 6">
    <name type="scientific">Sphaeroforma arctica JP610</name>
    <dbReference type="NCBI Taxonomy" id="667725"/>
    <lineage>
        <taxon>Eukaryota</taxon>
        <taxon>Ichthyosporea</taxon>
        <taxon>Ichthyophonida</taxon>
        <taxon>Sphaeroforma</taxon>
    </lineage>
</organism>
<dbReference type="RefSeq" id="XP_014160979.1">
    <property type="nucleotide sequence ID" value="XM_014305504.1"/>
</dbReference>
<name>A0A0L0GDK5_9EUKA</name>
<dbReference type="AlphaFoldDB" id="A0A0L0GDK5"/>
<evidence type="ECO:0000313" key="5">
    <source>
        <dbReference type="EMBL" id="KNC87077.1"/>
    </source>
</evidence>
<feature type="compositionally biased region" description="Basic and acidic residues" evidence="3">
    <location>
        <begin position="220"/>
        <end position="240"/>
    </location>
</feature>
<dbReference type="OrthoDB" id="48651at2759"/>
<dbReference type="PANTHER" id="PTHR23236:SF11">
    <property type="entry name" value="EUKARYOTIC TRANSLATION INITIATION FACTOR 4H"/>
    <property type="match status" value="1"/>
</dbReference>
<feature type="compositionally biased region" description="Low complexity" evidence="3">
    <location>
        <begin position="300"/>
        <end position="313"/>
    </location>
</feature>
<dbReference type="Gene3D" id="3.30.70.330">
    <property type="match status" value="1"/>
</dbReference>
<dbReference type="SMART" id="SM00360">
    <property type="entry name" value="RRM"/>
    <property type="match status" value="1"/>
</dbReference>
<feature type="compositionally biased region" description="Basic and acidic residues" evidence="3">
    <location>
        <begin position="158"/>
        <end position="169"/>
    </location>
</feature>
<dbReference type="InterPro" id="IPR035979">
    <property type="entry name" value="RBD_domain_sf"/>
</dbReference>
<accession>A0A0L0GDK5</accession>
<feature type="compositionally biased region" description="Gly residues" evidence="3">
    <location>
        <begin position="45"/>
        <end position="60"/>
    </location>
</feature>
<dbReference type="SUPFAM" id="SSF54928">
    <property type="entry name" value="RNA-binding domain, RBD"/>
    <property type="match status" value="1"/>
</dbReference>
<reference evidence="5 6" key="1">
    <citation type="submission" date="2011-02" db="EMBL/GenBank/DDBJ databases">
        <title>The Genome Sequence of Sphaeroforma arctica JP610.</title>
        <authorList>
            <consortium name="The Broad Institute Genome Sequencing Platform"/>
            <person name="Russ C."/>
            <person name="Cuomo C."/>
            <person name="Young S.K."/>
            <person name="Zeng Q."/>
            <person name="Gargeya S."/>
            <person name="Alvarado L."/>
            <person name="Berlin A."/>
            <person name="Chapman S.B."/>
            <person name="Chen Z."/>
            <person name="Freedman E."/>
            <person name="Gellesch M."/>
            <person name="Goldberg J."/>
            <person name="Griggs A."/>
            <person name="Gujja S."/>
            <person name="Heilman E."/>
            <person name="Heiman D."/>
            <person name="Howarth C."/>
            <person name="Mehta T."/>
            <person name="Neiman D."/>
            <person name="Pearson M."/>
            <person name="Roberts A."/>
            <person name="Saif S."/>
            <person name="Shea T."/>
            <person name="Shenoy N."/>
            <person name="Sisk P."/>
            <person name="Stolte C."/>
            <person name="Sykes S."/>
            <person name="White J."/>
            <person name="Yandava C."/>
            <person name="Burger G."/>
            <person name="Gray M.W."/>
            <person name="Holland P.W.H."/>
            <person name="King N."/>
            <person name="Lang F.B.F."/>
            <person name="Roger A.J."/>
            <person name="Ruiz-Trillo I."/>
            <person name="Haas B."/>
            <person name="Nusbaum C."/>
            <person name="Birren B."/>
        </authorList>
    </citation>
    <scope>NUCLEOTIDE SEQUENCE [LARGE SCALE GENOMIC DNA]</scope>
    <source>
        <strain evidence="5 6">JP610</strain>
    </source>
</reference>
<dbReference type="PANTHER" id="PTHR23236">
    <property type="entry name" value="EUKARYOTIC TRANSLATION INITIATION FACTOR 4B/4H"/>
    <property type="match status" value="1"/>
</dbReference>
<evidence type="ECO:0000313" key="6">
    <source>
        <dbReference type="Proteomes" id="UP000054560"/>
    </source>
</evidence>
<dbReference type="GeneID" id="25901325"/>
<keyword evidence="6" id="KW-1185">Reference proteome</keyword>
<dbReference type="InterPro" id="IPR012677">
    <property type="entry name" value="Nucleotide-bd_a/b_plait_sf"/>
</dbReference>
<sequence length="366" mass="38212">MGKKKQGKVTLSLNDFLGDAKPAPGPKDVALPSAPAARFDEDGDGSGGFGRQGGYGAGGYGDRDDRAPREPAPIPDKAPFKIFIGNLDRDCTEQEIIEFFSGMTVLRFHAVNDRETMQFRGFGYVEFSTRDELVAALAMTGQQLMGRGVRIDVAAVSDRDTAQADERTNKAWRTGGGGGGGGFEQREPENDRATDSPWRRNDGGGGGGDRYSGGGGGRSYNDRSGGDRYGGDRYESRGGGDRYGGGGSDRYGGGGGDKYGSGGGGGWRGSGGDSYGSSRDDGPSERPKLKIAPRTKPVESSAPAAASGGSAKSNPFGAAKPIDTAAKEAEIERRLADKRSKDAPKDADKDVQNVTEGVAKVNVSDE</sequence>
<feature type="compositionally biased region" description="Gly residues" evidence="3">
    <location>
        <begin position="241"/>
        <end position="274"/>
    </location>
</feature>
<gene>
    <name evidence="5" type="ORF">SARC_00821</name>
</gene>
<evidence type="ECO:0000256" key="1">
    <source>
        <dbReference type="ARBA" id="ARBA00022884"/>
    </source>
</evidence>
<feature type="compositionally biased region" description="Basic and acidic residues" evidence="3">
    <location>
        <begin position="278"/>
        <end position="288"/>
    </location>
</feature>
<feature type="compositionally biased region" description="Basic and acidic residues" evidence="3">
    <location>
        <begin position="325"/>
        <end position="351"/>
    </location>
</feature>
<protein>
    <recommendedName>
        <fullName evidence="4">RRM domain-containing protein</fullName>
    </recommendedName>
</protein>
<keyword evidence="1 2" id="KW-0694">RNA-binding</keyword>
<feature type="domain" description="RRM" evidence="4">
    <location>
        <begin position="80"/>
        <end position="156"/>
    </location>
</feature>
<feature type="compositionally biased region" description="Gly residues" evidence="3">
    <location>
        <begin position="174"/>
        <end position="183"/>
    </location>
</feature>